<gene>
    <name evidence="11" type="ORF">ABXS05_34020</name>
    <name evidence="12" type="ORF">ACETRX_07540</name>
</gene>
<evidence type="ECO:0000256" key="5">
    <source>
        <dbReference type="ARBA" id="ARBA00022842"/>
    </source>
</evidence>
<dbReference type="PANTHER" id="PTHR36999">
    <property type="entry name" value="ISOCITRATE DEHYDROGENASE [NADP]"/>
    <property type="match status" value="1"/>
</dbReference>
<dbReference type="EMBL" id="JBHGPK010000002">
    <property type="protein sequence ID" value="MFC2249462.1"/>
    <property type="molecule type" value="Genomic_DNA"/>
</dbReference>
<dbReference type="RefSeq" id="WP_367626972.1">
    <property type="nucleotide sequence ID" value="NZ_JBFNQD010000031.1"/>
</dbReference>
<dbReference type="PANTHER" id="PTHR36999:SF1">
    <property type="entry name" value="ISOCITRATE DEHYDROGENASE (NADP(+))"/>
    <property type="match status" value="1"/>
</dbReference>
<evidence type="ECO:0000313" key="11">
    <source>
        <dbReference type="EMBL" id="MEW9310605.1"/>
    </source>
</evidence>
<evidence type="ECO:0000256" key="7">
    <source>
        <dbReference type="ARBA" id="ARBA00023002"/>
    </source>
</evidence>
<evidence type="ECO:0000256" key="10">
    <source>
        <dbReference type="PIRNR" id="PIRNR009407"/>
    </source>
</evidence>
<dbReference type="SUPFAM" id="SSF53659">
    <property type="entry name" value="Isocitrate/Isopropylmalate dehydrogenase-like"/>
    <property type="match status" value="1"/>
</dbReference>
<keyword evidence="6 10" id="KW-0521">NADP</keyword>
<evidence type="ECO:0000256" key="1">
    <source>
        <dbReference type="ARBA" id="ARBA00001946"/>
    </source>
</evidence>
<accession>A0ABV3PY62</accession>
<keyword evidence="7 10" id="KW-0560">Oxidoreductase</keyword>
<protein>
    <recommendedName>
        <fullName evidence="10">Isocitrate dehydrogenase [NADP]</fullName>
        <ecNumber evidence="10">1.1.1.42</ecNumber>
    </recommendedName>
    <alternativeName>
        <fullName evidence="10">Oxalosuccinate decarboxylase</fullName>
    </alternativeName>
</protein>
<name>A0ABV3PY62_9HYPH</name>
<dbReference type="EMBL" id="JBFNQD010000031">
    <property type="protein sequence ID" value="MEW9310605.1"/>
    <property type="molecule type" value="Genomic_DNA"/>
</dbReference>
<keyword evidence="5" id="KW-0460">Magnesium</keyword>
<keyword evidence="3 10" id="KW-0816">Tricarboxylic acid cycle</keyword>
<evidence type="ECO:0000313" key="12">
    <source>
        <dbReference type="EMBL" id="MFC2249462.1"/>
    </source>
</evidence>
<evidence type="ECO:0000256" key="6">
    <source>
        <dbReference type="ARBA" id="ARBA00022857"/>
    </source>
</evidence>
<organism evidence="11 13">
    <name type="scientific">Labrys neptuniae</name>
    <dbReference type="NCBI Taxonomy" id="376174"/>
    <lineage>
        <taxon>Bacteria</taxon>
        <taxon>Pseudomonadati</taxon>
        <taxon>Pseudomonadota</taxon>
        <taxon>Alphaproteobacteria</taxon>
        <taxon>Hyphomicrobiales</taxon>
        <taxon>Xanthobacteraceae</taxon>
        <taxon>Labrys</taxon>
    </lineage>
</organism>
<proteinExistence type="inferred from homology"/>
<evidence type="ECO:0000256" key="8">
    <source>
        <dbReference type="ARBA" id="ARBA00023554"/>
    </source>
</evidence>
<dbReference type="Pfam" id="PF03971">
    <property type="entry name" value="IDH"/>
    <property type="match status" value="1"/>
</dbReference>
<evidence type="ECO:0000313" key="14">
    <source>
        <dbReference type="Proteomes" id="UP001595190"/>
    </source>
</evidence>
<sequence length="746" mass="81999">MSATPPTIIYTLTDEAPALATAAFLPIVRTFAAPAGIDVTTSDISVAGRILGEFPEFLTDAQRVPDNLAELGRLTLLPDTNIIKLPNISASVAQLTAAIRELQAKGYNIPDYPENPKSDEEKAIRARYAKCIGSAVNPVLREGNSDRRAPLAVKNYARKNPHSMAEWSQASRTHVSHMHDGDFYHGEKSMTLDKARDVKMELITTSGKTIVLKPKVSLQDGEIIDSMFMSKKALLDFYEKQIEDAHKTGVMFSLHVKATMMKVSHPIVFGHCVKIFYRDAFAKHGKLFDELGVNVNNGMVDLYNKIATLPQSLQDEIKRDLHACHEHRPELAMVDSAKGITNFHSPNDIIVDASMPAMIRNGGKMWGADGRLKDVKAVMPESTFARIYQEMINFCKWHGAFDPRTMGTVPNVGLMAQQAEEYGSHDKTFEVPEDGVANITDLATGEVLLSETVEQGDIWRMCQVKDAAVRDWVKLAVTRARNSGMPALFWLDPYRPHEAQLIAKVKAYLAEHDTTGLDIQIMSQVRAMRYTLERVIRGLDTISVTGNILRDYLTDLFPIMELGTSAKMLSIVPLMAGGGMYETGAGGSAPKHVQQLVEENHLRWDSLGEFLALAVSLEDLGIKTGNAKAKLLAKTLDSATGKLLDNRKSPSPRTGELDNRGSQFYLALYWAQELAAQTEDPALQAQFKPLAEALARDEAKILAELAAVQGKPADIGGYYLPDRQKCEAVMRPSATLNAVLAQAGAA</sequence>
<dbReference type="EC" id="1.1.1.42" evidence="10"/>
<dbReference type="Proteomes" id="UP001555786">
    <property type="component" value="Unassembled WGS sequence"/>
</dbReference>
<evidence type="ECO:0000256" key="3">
    <source>
        <dbReference type="ARBA" id="ARBA00022532"/>
    </source>
</evidence>
<comment type="catalytic activity">
    <reaction evidence="8 10">
        <text>D-threo-isocitrate + NADP(+) = 2-oxoglutarate + CO2 + NADPH</text>
        <dbReference type="Rhea" id="RHEA:19629"/>
        <dbReference type="ChEBI" id="CHEBI:15562"/>
        <dbReference type="ChEBI" id="CHEBI:16526"/>
        <dbReference type="ChEBI" id="CHEBI:16810"/>
        <dbReference type="ChEBI" id="CHEBI:57783"/>
        <dbReference type="ChEBI" id="CHEBI:58349"/>
        <dbReference type="EC" id="1.1.1.42"/>
    </reaction>
</comment>
<comment type="caution">
    <text evidence="11">The sequence shown here is derived from an EMBL/GenBank/DDBJ whole genome shotgun (WGS) entry which is preliminary data.</text>
</comment>
<comment type="cofactor">
    <cofactor evidence="1">
        <name>Mg(2+)</name>
        <dbReference type="ChEBI" id="CHEBI:18420"/>
    </cofactor>
</comment>
<comment type="similarity">
    <text evidence="9 10">Belongs to the monomeric-type IDH family.</text>
</comment>
<keyword evidence="2 10" id="KW-0329">Glyoxylate bypass</keyword>
<evidence type="ECO:0000256" key="2">
    <source>
        <dbReference type="ARBA" id="ARBA00022435"/>
    </source>
</evidence>
<evidence type="ECO:0000256" key="9">
    <source>
        <dbReference type="ARBA" id="ARBA00046318"/>
    </source>
</evidence>
<dbReference type="Proteomes" id="UP001595190">
    <property type="component" value="Unassembled WGS sequence"/>
</dbReference>
<evidence type="ECO:0000256" key="4">
    <source>
        <dbReference type="ARBA" id="ARBA00022723"/>
    </source>
</evidence>
<reference evidence="12 14" key="2">
    <citation type="submission" date="2024-09" db="EMBL/GenBank/DDBJ databases">
        <title>Description of Labrys sedimenti sp. nov., isolated from a diclofenac-degrading enrichment culture, and genome-based reclassification of Labrys portucalensis as a later heterotypic synonym of Labrys neptuniae.</title>
        <authorList>
            <person name="Tancsics A."/>
            <person name="Csepanyi A."/>
        </authorList>
    </citation>
    <scope>NUCLEOTIDE SEQUENCE [LARGE SCALE GENOMIC DNA]</scope>
    <source>
        <strain evidence="12 14">LMG 23412</strain>
    </source>
</reference>
<reference evidence="11 13" key="1">
    <citation type="submission" date="2024-07" db="EMBL/GenBank/DDBJ databases">
        <title>Description of Labrys sedimenti sp. nov., isolated from a diclofenac-degrading enrichment culture.</title>
        <authorList>
            <person name="Tancsics A."/>
            <person name="Csepanyi A."/>
        </authorList>
    </citation>
    <scope>NUCLEOTIDE SEQUENCE [LARGE SCALE GENOMIC DNA]</scope>
    <source>
        <strain evidence="11 13">LMG 23578</strain>
    </source>
</reference>
<evidence type="ECO:0000313" key="13">
    <source>
        <dbReference type="Proteomes" id="UP001555786"/>
    </source>
</evidence>
<dbReference type="GO" id="GO:0004450">
    <property type="term" value="F:isocitrate dehydrogenase (NADP+) activity"/>
    <property type="evidence" value="ECO:0007669"/>
    <property type="project" value="UniProtKB-EC"/>
</dbReference>
<keyword evidence="4" id="KW-0479">Metal-binding</keyword>
<dbReference type="Gene3D" id="3.40.718.10">
    <property type="entry name" value="Isopropylmalate Dehydrogenase"/>
    <property type="match status" value="1"/>
</dbReference>
<dbReference type="InterPro" id="IPR004436">
    <property type="entry name" value="Isocitrate_DH_NADP_mono"/>
</dbReference>
<dbReference type="PIRSF" id="PIRSF009407">
    <property type="entry name" value="IDH_monmr"/>
    <property type="match status" value="1"/>
</dbReference>
<keyword evidence="13" id="KW-1185">Reference proteome</keyword>
<dbReference type="NCBIfam" id="TIGR00178">
    <property type="entry name" value="monomer_idh"/>
    <property type="match status" value="1"/>
</dbReference>